<protein>
    <recommendedName>
        <fullName evidence="12">General secretion pathway protein M</fullName>
    </recommendedName>
</protein>
<keyword evidence="4" id="KW-1003">Cell membrane</keyword>
<comment type="similarity">
    <text evidence="2">Belongs to the GSP M family.</text>
</comment>
<sequence length="166" mass="18506">MKSWWMDLSGRERRLLQGAALILLILGGWQFILRPLLDYRAEQMAVRQSALTTLEEIEGLAADVLALRARQKSMAPLAGKGNATADPVRSIISRTASEKGLSMTRLMPEEDGGVTIWFDQISSPQLFSWIADLQTEHGIRVMRASLSDNREQAGIRAQIRLQKGAF</sequence>
<dbReference type="AlphaFoldDB" id="A0A5A7NBD1"/>
<dbReference type="SUPFAM" id="SSF103054">
    <property type="entry name" value="General secretion pathway protein M, EpsM"/>
    <property type="match status" value="1"/>
</dbReference>
<evidence type="ECO:0000256" key="9">
    <source>
        <dbReference type="ARBA" id="ARBA00023136"/>
    </source>
</evidence>
<dbReference type="GO" id="GO:0005886">
    <property type="term" value="C:plasma membrane"/>
    <property type="evidence" value="ECO:0007669"/>
    <property type="project" value="UniProtKB-SubCell"/>
</dbReference>
<evidence type="ECO:0000313" key="10">
    <source>
        <dbReference type="EMBL" id="GER04256.1"/>
    </source>
</evidence>
<dbReference type="GO" id="GO:0015628">
    <property type="term" value="P:protein secretion by the type II secretion system"/>
    <property type="evidence" value="ECO:0007669"/>
    <property type="project" value="InterPro"/>
</dbReference>
<keyword evidence="8" id="KW-1133">Transmembrane helix</keyword>
<keyword evidence="11" id="KW-1185">Reference proteome</keyword>
<comment type="caution">
    <text evidence="10">The sequence shown here is derived from an EMBL/GenBank/DDBJ whole genome shotgun (WGS) entry which is preliminary data.</text>
</comment>
<evidence type="ECO:0008006" key="12">
    <source>
        <dbReference type="Google" id="ProtNLM"/>
    </source>
</evidence>
<evidence type="ECO:0000256" key="4">
    <source>
        <dbReference type="ARBA" id="ARBA00022475"/>
    </source>
</evidence>
<reference evidence="10 11" key="1">
    <citation type="submission" date="2019-09" db="EMBL/GenBank/DDBJ databases">
        <title>NBRP : Genome information of microbial organism related human and environment.</title>
        <authorList>
            <person name="Hattori M."/>
            <person name="Oshima K."/>
            <person name="Inaba H."/>
            <person name="Suda W."/>
            <person name="Sakamoto M."/>
            <person name="Iino T."/>
            <person name="Kitahara M."/>
            <person name="Oshida Y."/>
            <person name="Iida T."/>
            <person name="Kudo T."/>
            <person name="Itoh T."/>
            <person name="Ohkuma M."/>
        </authorList>
    </citation>
    <scope>NUCLEOTIDE SEQUENCE [LARGE SCALE GENOMIC DNA]</scope>
    <source>
        <strain evidence="10 11">Q-1</strain>
    </source>
</reference>
<keyword evidence="6" id="KW-0812">Transmembrane</keyword>
<keyword evidence="7" id="KW-0653">Protein transport</keyword>
<dbReference type="InterPro" id="IPR023229">
    <property type="entry name" value="T2SS_M_periplasmic_sf"/>
</dbReference>
<accession>A0A5A7NBD1</accession>
<proteinExistence type="inferred from homology"/>
<keyword evidence="9" id="KW-0472">Membrane</keyword>
<dbReference type="RefSeq" id="WP_042084916.1">
    <property type="nucleotide sequence ID" value="NZ_BKCN01000009.1"/>
</dbReference>
<evidence type="ECO:0000256" key="5">
    <source>
        <dbReference type="ARBA" id="ARBA00022519"/>
    </source>
</evidence>
<dbReference type="Gene3D" id="3.30.1360.100">
    <property type="entry name" value="General secretion pathway protein M, EpsM"/>
    <property type="match status" value="1"/>
</dbReference>
<evidence type="ECO:0000256" key="2">
    <source>
        <dbReference type="ARBA" id="ARBA00010637"/>
    </source>
</evidence>
<dbReference type="Proteomes" id="UP000324996">
    <property type="component" value="Unassembled WGS sequence"/>
</dbReference>
<evidence type="ECO:0000256" key="6">
    <source>
        <dbReference type="ARBA" id="ARBA00022692"/>
    </source>
</evidence>
<evidence type="ECO:0000256" key="3">
    <source>
        <dbReference type="ARBA" id="ARBA00022448"/>
    </source>
</evidence>
<name>A0A5A7NBD1_9PROT</name>
<dbReference type="GO" id="GO:0015627">
    <property type="term" value="C:type II protein secretion system complex"/>
    <property type="evidence" value="ECO:0007669"/>
    <property type="project" value="InterPro"/>
</dbReference>
<dbReference type="EMBL" id="BKCN01000009">
    <property type="protein sequence ID" value="GER04256.1"/>
    <property type="molecule type" value="Genomic_DNA"/>
</dbReference>
<keyword evidence="5" id="KW-0997">Cell inner membrane</keyword>
<dbReference type="InterPro" id="IPR007690">
    <property type="entry name" value="T2SS_GspM"/>
</dbReference>
<dbReference type="Pfam" id="PF04612">
    <property type="entry name" value="T2SSM"/>
    <property type="match status" value="1"/>
</dbReference>
<organism evidence="10 11">
    <name type="scientific">Iodidimonas nitroreducens</name>
    <dbReference type="NCBI Taxonomy" id="1236968"/>
    <lineage>
        <taxon>Bacteria</taxon>
        <taxon>Pseudomonadati</taxon>
        <taxon>Pseudomonadota</taxon>
        <taxon>Alphaproteobacteria</taxon>
        <taxon>Iodidimonadales</taxon>
        <taxon>Iodidimonadaceae</taxon>
        <taxon>Iodidimonas</taxon>
    </lineage>
</organism>
<gene>
    <name evidence="10" type="ORF">JCM17846_19380</name>
</gene>
<evidence type="ECO:0000256" key="8">
    <source>
        <dbReference type="ARBA" id="ARBA00022989"/>
    </source>
</evidence>
<evidence type="ECO:0000313" key="11">
    <source>
        <dbReference type="Proteomes" id="UP000324996"/>
    </source>
</evidence>
<comment type="subcellular location">
    <subcellularLocation>
        <location evidence="1">Cell inner membrane</location>
        <topology evidence="1">Single-pass membrane protein</topology>
    </subcellularLocation>
</comment>
<evidence type="ECO:0000256" key="1">
    <source>
        <dbReference type="ARBA" id="ARBA00004377"/>
    </source>
</evidence>
<evidence type="ECO:0000256" key="7">
    <source>
        <dbReference type="ARBA" id="ARBA00022927"/>
    </source>
</evidence>
<keyword evidence="3" id="KW-0813">Transport</keyword>